<dbReference type="GO" id="GO:0003677">
    <property type="term" value="F:DNA binding"/>
    <property type="evidence" value="ECO:0007669"/>
    <property type="project" value="InterPro"/>
</dbReference>
<evidence type="ECO:0000256" key="3">
    <source>
        <dbReference type="SAM" id="MobiDB-lite"/>
    </source>
</evidence>
<keyword evidence="6" id="KW-1185">Reference proteome</keyword>
<dbReference type="GO" id="GO:0046982">
    <property type="term" value="F:protein heterodimerization activity"/>
    <property type="evidence" value="ECO:0007669"/>
    <property type="project" value="InterPro"/>
</dbReference>
<proteinExistence type="inferred from homology"/>
<gene>
    <name evidence="5" type="ORF">L1049_020015</name>
</gene>
<feature type="domain" description="Core Histone H2A/H2B/H3" evidence="4">
    <location>
        <begin position="48"/>
        <end position="106"/>
    </location>
</feature>
<dbReference type="Proteomes" id="UP001415857">
    <property type="component" value="Unassembled WGS sequence"/>
</dbReference>
<evidence type="ECO:0000313" key="5">
    <source>
        <dbReference type="EMBL" id="KAK9292061.1"/>
    </source>
</evidence>
<dbReference type="AlphaFoldDB" id="A0AAP0X5P1"/>
<dbReference type="InterPro" id="IPR007125">
    <property type="entry name" value="H2A/H2B/H3"/>
</dbReference>
<dbReference type="GO" id="GO:0030527">
    <property type="term" value="F:structural constituent of chromatin"/>
    <property type="evidence" value="ECO:0007669"/>
    <property type="project" value="InterPro"/>
</dbReference>
<protein>
    <recommendedName>
        <fullName evidence="4">Core Histone H2A/H2B/H3 domain-containing protein</fullName>
    </recommendedName>
</protein>
<dbReference type="InterPro" id="IPR000164">
    <property type="entry name" value="Histone_H3/CENP-A"/>
</dbReference>
<evidence type="ECO:0000313" key="6">
    <source>
        <dbReference type="Proteomes" id="UP001415857"/>
    </source>
</evidence>
<name>A0AAP0X5P1_LIQFO</name>
<dbReference type="EMBL" id="JBBPBK010000001">
    <property type="protein sequence ID" value="KAK9292061.1"/>
    <property type="molecule type" value="Genomic_DNA"/>
</dbReference>
<accession>A0AAP0X5P1</accession>
<dbReference type="PANTHER" id="PTHR11426">
    <property type="entry name" value="HISTONE H3"/>
    <property type="match status" value="1"/>
</dbReference>
<feature type="compositionally biased region" description="Basic residues" evidence="3">
    <location>
        <begin position="1"/>
        <end position="17"/>
    </location>
</feature>
<dbReference type="Pfam" id="PF00125">
    <property type="entry name" value="Histone"/>
    <property type="match status" value="1"/>
</dbReference>
<keyword evidence="2" id="KW-0007">Acetylation</keyword>
<organism evidence="5 6">
    <name type="scientific">Liquidambar formosana</name>
    <name type="common">Formosan gum</name>
    <dbReference type="NCBI Taxonomy" id="63359"/>
    <lineage>
        <taxon>Eukaryota</taxon>
        <taxon>Viridiplantae</taxon>
        <taxon>Streptophyta</taxon>
        <taxon>Embryophyta</taxon>
        <taxon>Tracheophyta</taxon>
        <taxon>Spermatophyta</taxon>
        <taxon>Magnoliopsida</taxon>
        <taxon>eudicotyledons</taxon>
        <taxon>Gunneridae</taxon>
        <taxon>Pentapetalae</taxon>
        <taxon>Saxifragales</taxon>
        <taxon>Altingiaceae</taxon>
        <taxon>Liquidambar</taxon>
    </lineage>
</organism>
<feature type="region of interest" description="Disordered" evidence="3">
    <location>
        <begin position="1"/>
        <end position="50"/>
    </location>
</feature>
<dbReference type="Gene3D" id="1.10.20.10">
    <property type="entry name" value="Histone, subunit A"/>
    <property type="match status" value="1"/>
</dbReference>
<dbReference type="SMART" id="SM00428">
    <property type="entry name" value="H3"/>
    <property type="match status" value="1"/>
</dbReference>
<evidence type="ECO:0000256" key="1">
    <source>
        <dbReference type="ARBA" id="ARBA00010343"/>
    </source>
</evidence>
<dbReference type="SUPFAM" id="SSF47113">
    <property type="entry name" value="Histone-fold"/>
    <property type="match status" value="1"/>
</dbReference>
<sequence>MARTKHNAPNPKNRRQSAARVTSPVSPGRRPAPDASAERNRKPRRNRPGTVALREIRQFQKTWKLLIPAAPFIRTVREISHIYSPQITRWTAEALIALQEAAGGFFGSFV</sequence>
<reference evidence="5 6" key="1">
    <citation type="journal article" date="2024" name="Plant J.">
        <title>Genome sequences and population genomics reveal climatic adaptation and genomic divergence between two closely related sweetgum species.</title>
        <authorList>
            <person name="Xu W.Q."/>
            <person name="Ren C.Q."/>
            <person name="Zhang X.Y."/>
            <person name="Comes H.P."/>
            <person name="Liu X.H."/>
            <person name="Li Y.G."/>
            <person name="Kettle C.J."/>
            <person name="Jalonen R."/>
            <person name="Gaisberger H."/>
            <person name="Ma Y.Z."/>
            <person name="Qiu Y.X."/>
        </authorList>
    </citation>
    <scope>NUCLEOTIDE SEQUENCE [LARGE SCALE GENOMIC DNA]</scope>
    <source>
        <strain evidence="5">Hangzhou</strain>
    </source>
</reference>
<comment type="similarity">
    <text evidence="1">Belongs to the histone H3 family.</text>
</comment>
<dbReference type="InterPro" id="IPR009072">
    <property type="entry name" value="Histone-fold"/>
</dbReference>
<dbReference type="GO" id="GO:0000786">
    <property type="term" value="C:nucleosome"/>
    <property type="evidence" value="ECO:0007669"/>
    <property type="project" value="InterPro"/>
</dbReference>
<evidence type="ECO:0000256" key="2">
    <source>
        <dbReference type="ARBA" id="ARBA00022990"/>
    </source>
</evidence>
<evidence type="ECO:0000259" key="4">
    <source>
        <dbReference type="Pfam" id="PF00125"/>
    </source>
</evidence>
<comment type="caution">
    <text evidence="5">The sequence shown here is derived from an EMBL/GenBank/DDBJ whole genome shotgun (WGS) entry which is preliminary data.</text>
</comment>